<evidence type="ECO:0000256" key="9">
    <source>
        <dbReference type="ARBA" id="ARBA00023160"/>
    </source>
</evidence>
<feature type="transmembrane region" description="Helical" evidence="10">
    <location>
        <begin position="116"/>
        <end position="135"/>
    </location>
</feature>
<dbReference type="Proteomes" id="UP000504615">
    <property type="component" value="Unplaced"/>
</dbReference>
<reference evidence="12" key="1">
    <citation type="submission" date="2025-08" db="UniProtKB">
        <authorList>
            <consortium name="RefSeq"/>
        </authorList>
    </citation>
    <scope>IDENTIFICATION</scope>
</reference>
<keyword evidence="5 10" id="KW-0276">Fatty acid metabolism</keyword>
<dbReference type="GO" id="GO:0005789">
    <property type="term" value="C:endoplasmic reticulum membrane"/>
    <property type="evidence" value="ECO:0007669"/>
    <property type="project" value="TreeGrafter"/>
</dbReference>
<evidence type="ECO:0000313" key="12">
    <source>
        <dbReference type="RefSeq" id="XP_011643465.1"/>
    </source>
</evidence>
<protein>
    <recommendedName>
        <fullName evidence="10">Elongation of very long chain fatty acids protein</fullName>
        <ecNumber evidence="10">2.3.1.199</ecNumber>
    </recommendedName>
    <alternativeName>
        <fullName evidence="10">Very-long-chain 3-oxoacyl-CoA synthase</fullName>
    </alternativeName>
</protein>
<dbReference type="GO" id="GO:0009922">
    <property type="term" value="F:fatty acid elongase activity"/>
    <property type="evidence" value="ECO:0007669"/>
    <property type="project" value="UniProtKB-EC"/>
</dbReference>
<dbReference type="OrthoDB" id="434092at2759"/>
<organism evidence="11 12">
    <name type="scientific">Pogonomyrmex barbatus</name>
    <name type="common">red harvester ant</name>
    <dbReference type="NCBI Taxonomy" id="144034"/>
    <lineage>
        <taxon>Eukaryota</taxon>
        <taxon>Metazoa</taxon>
        <taxon>Ecdysozoa</taxon>
        <taxon>Arthropoda</taxon>
        <taxon>Hexapoda</taxon>
        <taxon>Insecta</taxon>
        <taxon>Pterygota</taxon>
        <taxon>Neoptera</taxon>
        <taxon>Endopterygota</taxon>
        <taxon>Hymenoptera</taxon>
        <taxon>Apocrita</taxon>
        <taxon>Aculeata</taxon>
        <taxon>Formicoidea</taxon>
        <taxon>Formicidae</taxon>
        <taxon>Myrmicinae</taxon>
        <taxon>Pogonomyrmex</taxon>
    </lineage>
</organism>
<evidence type="ECO:0000256" key="6">
    <source>
        <dbReference type="ARBA" id="ARBA00022989"/>
    </source>
</evidence>
<evidence type="ECO:0000256" key="7">
    <source>
        <dbReference type="ARBA" id="ARBA00023098"/>
    </source>
</evidence>
<dbReference type="EC" id="2.3.1.199" evidence="10"/>
<evidence type="ECO:0000256" key="2">
    <source>
        <dbReference type="ARBA" id="ARBA00022516"/>
    </source>
</evidence>
<feature type="transmembrane region" description="Helical" evidence="10">
    <location>
        <begin position="69"/>
        <end position="86"/>
    </location>
</feature>
<evidence type="ECO:0000313" key="11">
    <source>
        <dbReference type="Proteomes" id="UP000504615"/>
    </source>
</evidence>
<evidence type="ECO:0000256" key="4">
    <source>
        <dbReference type="ARBA" id="ARBA00022692"/>
    </source>
</evidence>
<feature type="transmembrane region" description="Helical" evidence="10">
    <location>
        <begin position="202"/>
        <end position="223"/>
    </location>
</feature>
<comment type="catalytic activity">
    <reaction evidence="10">
        <text>a very-long-chain acyl-CoA + malonyl-CoA + H(+) = a very-long-chain 3-oxoacyl-CoA + CO2 + CoA</text>
        <dbReference type="Rhea" id="RHEA:32727"/>
        <dbReference type="ChEBI" id="CHEBI:15378"/>
        <dbReference type="ChEBI" id="CHEBI:16526"/>
        <dbReference type="ChEBI" id="CHEBI:57287"/>
        <dbReference type="ChEBI" id="CHEBI:57384"/>
        <dbReference type="ChEBI" id="CHEBI:90725"/>
        <dbReference type="ChEBI" id="CHEBI:90736"/>
        <dbReference type="EC" id="2.3.1.199"/>
    </reaction>
</comment>
<dbReference type="KEGG" id="pbar:105431149"/>
<dbReference type="Pfam" id="PF01151">
    <property type="entry name" value="ELO"/>
    <property type="match status" value="1"/>
</dbReference>
<dbReference type="GO" id="GO:0034625">
    <property type="term" value="P:fatty acid elongation, monounsaturated fatty acid"/>
    <property type="evidence" value="ECO:0007669"/>
    <property type="project" value="TreeGrafter"/>
</dbReference>
<proteinExistence type="inferred from homology"/>
<keyword evidence="6 10" id="KW-1133">Transmembrane helix</keyword>
<dbReference type="GO" id="GO:0042761">
    <property type="term" value="P:very long-chain fatty acid biosynthetic process"/>
    <property type="evidence" value="ECO:0007669"/>
    <property type="project" value="TreeGrafter"/>
</dbReference>
<keyword evidence="4 10" id="KW-0812">Transmembrane</keyword>
<feature type="transmembrane region" description="Helical" evidence="10">
    <location>
        <begin position="147"/>
        <end position="165"/>
    </location>
</feature>
<evidence type="ECO:0000256" key="10">
    <source>
        <dbReference type="RuleBase" id="RU361115"/>
    </source>
</evidence>
<dbReference type="PANTHER" id="PTHR11157">
    <property type="entry name" value="FATTY ACID ACYL TRANSFERASE-RELATED"/>
    <property type="match status" value="1"/>
</dbReference>
<dbReference type="GeneID" id="105431149"/>
<keyword evidence="3 10" id="KW-0808">Transferase</keyword>
<sequence length="287" mass="34244">MTAIIRQLIAWYKFINEDLADPRTKDYFMISSPWPGLTLIGLYLYFICSFGPRFMKKRQPFKLNRILQIYNVIQILLNGLLFYITFAEGLLKEFNYICEPIDFSYTLKAIKITKLVWFYFLIKMLDLMDTIFFVLRKKQKQITFLHLYHHVGILIGAWCATKYLPSGHTNFLGILNTVVHVIMYTYYLLSSMKINTNAWKKYITQLQLIQFFIITLHDLQLFWLKDCDFPLWPMYIMVPQNLFMMILFGDFYYKTYIKKKSVKKAVLTKTEINGISSEVTTEKQKEQ</sequence>
<comment type="subcellular location">
    <subcellularLocation>
        <location evidence="1">Membrane</location>
        <topology evidence="1">Multi-pass membrane protein</topology>
    </subcellularLocation>
</comment>
<dbReference type="GO" id="GO:0030148">
    <property type="term" value="P:sphingolipid biosynthetic process"/>
    <property type="evidence" value="ECO:0007669"/>
    <property type="project" value="TreeGrafter"/>
</dbReference>
<evidence type="ECO:0000256" key="8">
    <source>
        <dbReference type="ARBA" id="ARBA00023136"/>
    </source>
</evidence>
<evidence type="ECO:0000256" key="5">
    <source>
        <dbReference type="ARBA" id="ARBA00022832"/>
    </source>
</evidence>
<comment type="similarity">
    <text evidence="10">Belongs to the ELO family.</text>
</comment>
<dbReference type="AlphaFoldDB" id="A0A6I9WKQ7"/>
<dbReference type="InterPro" id="IPR002076">
    <property type="entry name" value="ELO_fam"/>
</dbReference>
<evidence type="ECO:0000256" key="3">
    <source>
        <dbReference type="ARBA" id="ARBA00022679"/>
    </source>
</evidence>
<keyword evidence="8 10" id="KW-0472">Membrane</keyword>
<keyword evidence="2 10" id="KW-0444">Lipid biosynthesis</keyword>
<keyword evidence="7 10" id="KW-0443">Lipid metabolism</keyword>
<keyword evidence="9 10" id="KW-0275">Fatty acid biosynthesis</keyword>
<dbReference type="RefSeq" id="XP_011643465.1">
    <property type="nucleotide sequence ID" value="XM_011645163.2"/>
</dbReference>
<feature type="transmembrane region" description="Helical" evidence="10">
    <location>
        <begin position="171"/>
        <end position="190"/>
    </location>
</feature>
<feature type="transmembrane region" description="Helical" evidence="10">
    <location>
        <begin position="235"/>
        <end position="253"/>
    </location>
</feature>
<feature type="transmembrane region" description="Helical" evidence="10">
    <location>
        <begin position="27"/>
        <end position="48"/>
    </location>
</feature>
<dbReference type="PANTHER" id="PTHR11157:SF21">
    <property type="entry name" value="ELONGATION OF VERY LONG CHAIN FATTY ACIDS PROTEIN"/>
    <property type="match status" value="1"/>
</dbReference>
<dbReference type="GO" id="GO:0034626">
    <property type="term" value="P:fatty acid elongation, polyunsaturated fatty acid"/>
    <property type="evidence" value="ECO:0007669"/>
    <property type="project" value="TreeGrafter"/>
</dbReference>
<accession>A0A6I9WKQ7</accession>
<evidence type="ECO:0000256" key="1">
    <source>
        <dbReference type="ARBA" id="ARBA00004141"/>
    </source>
</evidence>
<gene>
    <name evidence="12" type="primary">LOC105431149</name>
</gene>
<keyword evidence="11" id="KW-1185">Reference proteome</keyword>
<dbReference type="GO" id="GO:0019367">
    <property type="term" value="P:fatty acid elongation, saturated fatty acid"/>
    <property type="evidence" value="ECO:0007669"/>
    <property type="project" value="TreeGrafter"/>
</dbReference>
<name>A0A6I9WKQ7_9HYME</name>